<dbReference type="PANTHER" id="PTHR31190">
    <property type="entry name" value="DNA-BINDING DOMAIN"/>
    <property type="match status" value="1"/>
</dbReference>
<dbReference type="AlphaFoldDB" id="E3VVS0"/>
<feature type="domain" description="AP2/ERF" evidence="7">
    <location>
        <begin position="106"/>
        <end position="164"/>
    </location>
</feature>
<evidence type="ECO:0000256" key="1">
    <source>
        <dbReference type="ARBA" id="ARBA00004123"/>
    </source>
</evidence>
<evidence type="ECO:0000256" key="2">
    <source>
        <dbReference type="ARBA" id="ARBA00022821"/>
    </source>
</evidence>
<keyword evidence="4" id="KW-0238">DNA-binding</keyword>
<sequence>MQLGHISSEFDLTLIPHSIEHLFEDSSFSELSPLFNYNDSIFQTPSSNSSSAESCTNWDQILYDNNIGDTTTTPSPTSFSYQSENVFAHPTKSEERGVQTTPNWQRYRGVRRRPWGKFAAEIRDPTRKRARLWLGTYETSEDAALAYDRAAYKLRGARASLNFPHLISSNVSEINRVKPKRRLKIIELLPKIQPKLILQVRRREMLS</sequence>
<dbReference type="InterPro" id="IPR036955">
    <property type="entry name" value="AP2/ERF_dom_sf"/>
</dbReference>
<dbReference type="GO" id="GO:0003700">
    <property type="term" value="F:DNA-binding transcription factor activity"/>
    <property type="evidence" value="ECO:0007669"/>
    <property type="project" value="InterPro"/>
</dbReference>
<organism evidence="8">
    <name type="scientific">Petunia hybrida</name>
    <name type="common">Petunia</name>
    <dbReference type="NCBI Taxonomy" id="4102"/>
    <lineage>
        <taxon>Eukaryota</taxon>
        <taxon>Viridiplantae</taxon>
        <taxon>Streptophyta</taxon>
        <taxon>Embryophyta</taxon>
        <taxon>Tracheophyta</taxon>
        <taxon>Spermatophyta</taxon>
        <taxon>Magnoliopsida</taxon>
        <taxon>eudicotyledons</taxon>
        <taxon>Gunneridae</taxon>
        <taxon>Pentapetalae</taxon>
        <taxon>asterids</taxon>
        <taxon>lamiids</taxon>
        <taxon>Solanales</taxon>
        <taxon>Solanaceae</taxon>
        <taxon>Petunioideae</taxon>
        <taxon>Petunia</taxon>
    </lineage>
</organism>
<dbReference type="GO" id="GO:0003677">
    <property type="term" value="F:DNA binding"/>
    <property type="evidence" value="ECO:0007669"/>
    <property type="project" value="UniProtKB-KW"/>
</dbReference>
<accession>E3VVS0</accession>
<dbReference type="EMBL" id="HQ259605">
    <property type="protein sequence ID" value="ADP37426.1"/>
    <property type="molecule type" value="mRNA"/>
</dbReference>
<dbReference type="Gene3D" id="3.30.730.10">
    <property type="entry name" value="AP2/ERF domain"/>
    <property type="match status" value="1"/>
</dbReference>
<dbReference type="SUPFAM" id="SSF54171">
    <property type="entry name" value="DNA-binding domain"/>
    <property type="match status" value="1"/>
</dbReference>
<evidence type="ECO:0000259" key="7">
    <source>
        <dbReference type="PROSITE" id="PS51032"/>
    </source>
</evidence>
<dbReference type="InterPro" id="IPR001471">
    <property type="entry name" value="AP2/ERF_dom"/>
</dbReference>
<dbReference type="GO" id="GO:0006952">
    <property type="term" value="P:defense response"/>
    <property type="evidence" value="ECO:0007669"/>
    <property type="project" value="UniProtKB-KW"/>
</dbReference>
<dbReference type="CDD" id="cd00018">
    <property type="entry name" value="AP2"/>
    <property type="match status" value="1"/>
</dbReference>
<evidence type="ECO:0000256" key="3">
    <source>
        <dbReference type="ARBA" id="ARBA00023015"/>
    </source>
</evidence>
<reference evidence="8" key="1">
    <citation type="journal article" date="2011" name="J. Exp. Bot.">
        <title>Identification and expression analysis of ERF transcription factor genes in petunia during flower senescence and in response to hormone treatments.</title>
        <authorList>
            <person name="Liu J."/>
            <person name="Li J."/>
            <person name="Wang H."/>
            <person name="Fu Z."/>
            <person name="Liu J."/>
            <person name="Yu Y."/>
        </authorList>
    </citation>
    <scope>NUCLEOTIDE SEQUENCE</scope>
</reference>
<comment type="subcellular location">
    <subcellularLocation>
        <location evidence="1">Nucleus</location>
    </subcellularLocation>
</comment>
<keyword evidence="6" id="KW-0539">Nucleus</keyword>
<dbReference type="Pfam" id="PF00847">
    <property type="entry name" value="AP2"/>
    <property type="match status" value="1"/>
</dbReference>
<keyword evidence="3" id="KW-0805">Transcription regulation</keyword>
<dbReference type="PANTHER" id="PTHR31190:SF287">
    <property type="entry name" value="DEVELOPMENT RELATED ERF PROTEIN"/>
    <property type="match status" value="1"/>
</dbReference>
<evidence type="ECO:0000256" key="4">
    <source>
        <dbReference type="ARBA" id="ARBA00023125"/>
    </source>
</evidence>
<protein>
    <submittedName>
        <fullName evidence="8">Ethylene-responsive-element-binding factor 11</fullName>
    </submittedName>
</protein>
<evidence type="ECO:0000256" key="5">
    <source>
        <dbReference type="ARBA" id="ARBA00023163"/>
    </source>
</evidence>
<dbReference type="GO" id="GO:0005634">
    <property type="term" value="C:nucleus"/>
    <property type="evidence" value="ECO:0007669"/>
    <property type="project" value="UniProtKB-SubCell"/>
</dbReference>
<dbReference type="InterPro" id="IPR044808">
    <property type="entry name" value="ERF_plant"/>
</dbReference>
<dbReference type="PROSITE" id="PS51032">
    <property type="entry name" value="AP2_ERF"/>
    <property type="match status" value="1"/>
</dbReference>
<dbReference type="InterPro" id="IPR016177">
    <property type="entry name" value="DNA-bd_dom_sf"/>
</dbReference>
<keyword evidence="2" id="KW-0611">Plant defense</keyword>
<evidence type="ECO:0000313" key="8">
    <source>
        <dbReference type="EMBL" id="ADP37426.1"/>
    </source>
</evidence>
<dbReference type="FunFam" id="3.30.730.10:FF:000001">
    <property type="entry name" value="Ethylene-responsive transcription factor 2"/>
    <property type="match status" value="1"/>
</dbReference>
<dbReference type="GO" id="GO:0009873">
    <property type="term" value="P:ethylene-activated signaling pathway"/>
    <property type="evidence" value="ECO:0007669"/>
    <property type="project" value="InterPro"/>
</dbReference>
<proteinExistence type="evidence at transcript level"/>
<name>E3VVS0_PETHY</name>
<dbReference type="SMART" id="SM00380">
    <property type="entry name" value="AP2"/>
    <property type="match status" value="1"/>
</dbReference>
<evidence type="ECO:0000256" key="6">
    <source>
        <dbReference type="ARBA" id="ARBA00023242"/>
    </source>
</evidence>
<dbReference type="PRINTS" id="PR00367">
    <property type="entry name" value="ETHRSPELEMNT"/>
</dbReference>
<keyword evidence="5" id="KW-0804">Transcription</keyword>